<organism evidence="2 3">
    <name type="scientific">Shewanella cyperi</name>
    <dbReference type="NCBI Taxonomy" id="2814292"/>
    <lineage>
        <taxon>Bacteria</taxon>
        <taxon>Pseudomonadati</taxon>
        <taxon>Pseudomonadota</taxon>
        <taxon>Gammaproteobacteria</taxon>
        <taxon>Alteromonadales</taxon>
        <taxon>Shewanellaceae</taxon>
        <taxon>Shewanella</taxon>
    </lineage>
</organism>
<evidence type="ECO:0000256" key="1">
    <source>
        <dbReference type="SAM" id="MobiDB-lite"/>
    </source>
</evidence>
<keyword evidence="3" id="KW-1185">Reference proteome</keyword>
<protein>
    <submittedName>
        <fullName evidence="2">DUF3570 domain-containing protein</fullName>
    </submittedName>
</protein>
<evidence type="ECO:0000313" key="3">
    <source>
        <dbReference type="Proteomes" id="UP000663281"/>
    </source>
</evidence>
<proteinExistence type="predicted"/>
<dbReference type="AlphaFoldDB" id="A0A975AIR0"/>
<feature type="region of interest" description="Disordered" evidence="1">
    <location>
        <begin position="115"/>
        <end position="140"/>
    </location>
</feature>
<reference evidence="2 3" key="1">
    <citation type="submission" date="2021-03" db="EMBL/GenBank/DDBJ databases">
        <title>Novel species identification of genus Shewanella.</title>
        <authorList>
            <person name="Liu G."/>
            <person name="Zhang Q."/>
        </authorList>
    </citation>
    <scope>NUCLEOTIDE SEQUENCE [LARGE SCALE GENOMIC DNA]</scope>
    <source>
        <strain evidence="2 3">FJAT-53726</strain>
    </source>
</reference>
<evidence type="ECO:0000313" key="2">
    <source>
        <dbReference type="EMBL" id="QSX28497.1"/>
    </source>
</evidence>
<dbReference type="RefSeq" id="WP_207323923.1">
    <property type="nucleotide sequence ID" value="NZ_CP071504.1"/>
</dbReference>
<dbReference type="Proteomes" id="UP000663281">
    <property type="component" value="Chromosome"/>
</dbReference>
<name>A0A975AIR0_9GAMM</name>
<dbReference type="Pfam" id="PF12094">
    <property type="entry name" value="DUF3570"/>
    <property type="match status" value="1"/>
</dbReference>
<dbReference type="InterPro" id="IPR021953">
    <property type="entry name" value="DUF3570"/>
</dbReference>
<dbReference type="KEGG" id="scyp:JYB88_09265"/>
<gene>
    <name evidence="2" type="ORF">JYB88_09265</name>
</gene>
<accession>A0A975AIR0</accession>
<sequence length="463" mass="51225">MQLSGKGVAAALTVASVQMLSLDAVAQEQLTGQSLSGKSSSEKDADSTGLDWLPDWIAKPLAPWRFDGAILWYREQDRVQAIEGIVQGRYDYSDSLSVTAKMLLDSLSGASATGALPQPTAQTFTRPSGGGEYSVAAGQTPLDDTFKDTRLQLSADWSEIISTEKRIHGGVYGSKEFDYASLGVNGGAEWGFNKDNTTLSLSTALGMDVVDPVGAVPVAGAPMAIRRDFSGEDAFLAAFATTRIPGVRRKYTSELLFGLNQVINRSTLVQLNYGVALSQGYLTDPYKILSVVNEQGLAQEYRYESRPDSRLRHSLFALLKHAMDKGIWDASYRFTLDDWGMRSHTLETRLRRQFGDIWGFKGLYGQLHLRWLHQGETDFYRSFLMEGEALPRYMSADYRLGDLDTYTLGVKLGYRLSGGRELAWRLGWYHQVPRGSQSALPALAGLDLYPVVDAAMLQLNYQW</sequence>
<dbReference type="EMBL" id="CP071504">
    <property type="protein sequence ID" value="QSX28497.1"/>
    <property type="molecule type" value="Genomic_DNA"/>
</dbReference>